<dbReference type="GO" id="GO:0000146">
    <property type="term" value="F:microfilament motor activity"/>
    <property type="evidence" value="ECO:0007669"/>
    <property type="project" value="TreeGrafter"/>
</dbReference>
<evidence type="ECO:0000256" key="3">
    <source>
        <dbReference type="SAM" id="Phobius"/>
    </source>
</evidence>
<accession>A0A507DKS8</accession>
<protein>
    <recommendedName>
        <fullName evidence="6">Methyltransferase type 11 domain-containing protein</fullName>
    </recommendedName>
</protein>
<feature type="transmembrane region" description="Helical" evidence="3">
    <location>
        <begin position="6"/>
        <end position="25"/>
    </location>
</feature>
<organism evidence="4 5">
    <name type="scientific">Synchytrium endobioticum</name>
    <dbReference type="NCBI Taxonomy" id="286115"/>
    <lineage>
        <taxon>Eukaryota</taxon>
        <taxon>Fungi</taxon>
        <taxon>Fungi incertae sedis</taxon>
        <taxon>Chytridiomycota</taxon>
        <taxon>Chytridiomycota incertae sedis</taxon>
        <taxon>Chytridiomycetes</taxon>
        <taxon>Synchytriales</taxon>
        <taxon>Synchytriaceae</taxon>
        <taxon>Synchytrium</taxon>
    </lineage>
</organism>
<name>A0A507DKS8_9FUNG</name>
<dbReference type="InterPro" id="IPR029063">
    <property type="entry name" value="SAM-dependent_MTases_sf"/>
</dbReference>
<evidence type="ECO:0000313" key="4">
    <source>
        <dbReference type="EMBL" id="TPX51797.1"/>
    </source>
</evidence>
<keyword evidence="3" id="KW-0812">Transmembrane</keyword>
<dbReference type="Proteomes" id="UP000320475">
    <property type="component" value="Unassembled WGS sequence"/>
</dbReference>
<dbReference type="Gene3D" id="3.40.50.150">
    <property type="entry name" value="Vaccinia Virus protein VP39"/>
    <property type="match status" value="1"/>
</dbReference>
<dbReference type="AlphaFoldDB" id="A0A507DKS8"/>
<dbReference type="EMBL" id="QEAM01000001">
    <property type="protein sequence ID" value="TPX51797.1"/>
    <property type="molecule type" value="Genomic_DNA"/>
</dbReference>
<proteinExistence type="predicted"/>
<feature type="coiled-coil region" evidence="1">
    <location>
        <begin position="1030"/>
        <end position="1109"/>
    </location>
</feature>
<feature type="compositionally biased region" description="Polar residues" evidence="2">
    <location>
        <begin position="506"/>
        <end position="522"/>
    </location>
</feature>
<feature type="coiled-coil region" evidence="1">
    <location>
        <begin position="891"/>
        <end position="1006"/>
    </location>
</feature>
<feature type="coiled-coil region" evidence="1">
    <location>
        <begin position="558"/>
        <end position="618"/>
    </location>
</feature>
<dbReference type="GO" id="GO:0005737">
    <property type="term" value="C:cytoplasm"/>
    <property type="evidence" value="ECO:0007669"/>
    <property type="project" value="TreeGrafter"/>
</dbReference>
<evidence type="ECO:0000313" key="5">
    <source>
        <dbReference type="Proteomes" id="UP000320475"/>
    </source>
</evidence>
<feature type="compositionally biased region" description="Low complexity" evidence="2">
    <location>
        <begin position="538"/>
        <end position="547"/>
    </location>
</feature>
<feature type="compositionally biased region" description="Polar residues" evidence="2">
    <location>
        <begin position="362"/>
        <end position="395"/>
    </location>
</feature>
<dbReference type="PANTHER" id="PTHR45615:SF40">
    <property type="entry name" value="MYOSIN HEAVY CHAIN, NON-MUSCLE"/>
    <property type="match status" value="1"/>
</dbReference>
<gene>
    <name evidence="4" type="ORF">SeLEV6574_g00012</name>
</gene>
<dbReference type="Pfam" id="PF02353">
    <property type="entry name" value="CMAS"/>
    <property type="match status" value="1"/>
</dbReference>
<feature type="coiled-coil region" evidence="1">
    <location>
        <begin position="1201"/>
        <end position="1228"/>
    </location>
</feature>
<comment type="caution">
    <text evidence="4">The sequence shown here is derived from an EMBL/GenBank/DDBJ whole genome shotgun (WGS) entry which is preliminary data.</text>
</comment>
<feature type="region of interest" description="Disordered" evidence="2">
    <location>
        <begin position="360"/>
        <end position="428"/>
    </location>
</feature>
<keyword evidence="1" id="KW-0175">Coiled coil</keyword>
<evidence type="ECO:0000256" key="2">
    <source>
        <dbReference type="SAM" id="MobiDB-lite"/>
    </source>
</evidence>
<dbReference type="GO" id="GO:0051015">
    <property type="term" value="F:actin filament binding"/>
    <property type="evidence" value="ECO:0007669"/>
    <property type="project" value="TreeGrafter"/>
</dbReference>
<dbReference type="SUPFAM" id="SSF53335">
    <property type="entry name" value="S-adenosyl-L-methionine-dependent methyltransferases"/>
    <property type="match status" value="1"/>
</dbReference>
<sequence>MSNQHISSTLIVSTTIAILTVMVYYDKELSHILAFMLGVLFAAVISDSFAFDIIKVLVSMVCGAGPILSYGLDHALLNAKSETLWLNMGYWEDENATFERACQHLLEHVIESLNLKEASTLIDFGYGCGDQDAYISSLYPQLSITGVTLESVHSQIAKARFGHITAIRFVTGDAADPLSWKDASNRAVVIEPCMYDVALALDSAYHFRNREGWLKVTYRQLKKGGRLAVGDVILGDGASKGGIWTRIIVSAFCLLAGVPSENLASLETYRKHWEHSGYLHVEIQDISSRVFPGLSRFIKRHRQSMKDVVNDNRRWRRYTGVSELLDFIHERRILSSNRGMRETKPSAPGISAATDLLKSGAASRSTATRPLTSTKPATSASVEKSSNFPGCSYQNPVREASGDHNASRKHAPAMASSTKPHTSRQHLAEKAHELVQTAEVISASLREIQGNLNEPDDQLVSTDTRNMDIKIGTPELPVPLLIPVSTQILGKNNNGDRDQQRSIITHQAQASRPTSPARSNLSAIFGTSPKRDPPEPILPLSTPISPSRHNVAPLDQDLEMAKRQLNFLARESRQLRLQCEEHPKRFVGDDVRPSGGIVSDLVNRVKALEGESRRAKARNIHIPKPNPSATSTRIATVAGKIDAENRSDGFLKARVAQLESDCSALRDQLAQSVASTASAARQAQEVSANVIQTNAVIEANAYDMLQHSYHDLSIKCSRQAKEMAAMTEQNEILRKENRRLVDIERELTNKIVNNAMGIGRDGSQGSKGDYSVLLTAVDTEMTRIKSITANMPSADPSFPLSDPSIPVLALLTPLATVRRLATSTPSPQAPVIVLSDIVSAISTAITASVSLIEEGKNIGDRIRRIKAESSILQQETDLTLRAIEDERRMHVARLSAELERAKSEIAKLQRIIAREEEDDDSDLLNLYDDAIKQSKITKLKQEIEEYKADNTRLKQALVLAEASNGGVESEAVLAVKRARDDAESRVEDERLKNKKAAELIRTLKDEVGRLRMSGGGGAGVRASGPSTAEMNALLRENEETLAKLDQLNQVIEEHMEQARILKEENSCLRDQLKRSRDKQKLFGRLEKEAKELETNQVELITALQDYERQYQAIIGLCSVTDPSILVETTRAPGSPNGLNIVSPHPRPFHPKFARLHQQYASAAHSLERAQNRMGELGKEAELHGTRMAELARELAVRGDEVVRSRDEARKAKEEVTSERDKRTRLESKLRRIANGVQPLLTQLTGAPSIRAT</sequence>
<dbReference type="GO" id="GO:0016460">
    <property type="term" value="C:myosin II complex"/>
    <property type="evidence" value="ECO:0007669"/>
    <property type="project" value="TreeGrafter"/>
</dbReference>
<dbReference type="CDD" id="cd02440">
    <property type="entry name" value="AdoMet_MTases"/>
    <property type="match status" value="1"/>
</dbReference>
<keyword evidence="3" id="KW-1133">Transmembrane helix</keyword>
<feature type="coiled-coil region" evidence="1">
    <location>
        <begin position="716"/>
        <end position="746"/>
    </location>
</feature>
<keyword evidence="3" id="KW-0472">Membrane</keyword>
<dbReference type="VEuPathDB" id="FungiDB:SeMB42_g00801"/>
<feature type="transmembrane region" description="Helical" evidence="3">
    <location>
        <begin position="32"/>
        <end position="51"/>
    </location>
</feature>
<feature type="region of interest" description="Disordered" evidence="2">
    <location>
        <begin position="506"/>
        <end position="549"/>
    </location>
</feature>
<evidence type="ECO:0000256" key="1">
    <source>
        <dbReference type="SAM" id="Coils"/>
    </source>
</evidence>
<dbReference type="OrthoDB" id="61390at2759"/>
<evidence type="ECO:0008006" key="6">
    <source>
        <dbReference type="Google" id="ProtNLM"/>
    </source>
</evidence>
<dbReference type="PANTHER" id="PTHR45615">
    <property type="entry name" value="MYOSIN HEAVY CHAIN, NON-MUSCLE"/>
    <property type="match status" value="1"/>
</dbReference>
<reference evidence="4 5" key="1">
    <citation type="journal article" date="2019" name="Sci. Rep.">
        <title>Comparative genomics of chytrid fungi reveal insights into the obligate biotrophic and pathogenic lifestyle of Synchytrium endobioticum.</title>
        <authorList>
            <person name="van de Vossenberg B.T.L.H."/>
            <person name="Warris S."/>
            <person name="Nguyen H.D.T."/>
            <person name="van Gent-Pelzer M.P.E."/>
            <person name="Joly D.L."/>
            <person name="van de Geest H.C."/>
            <person name="Bonants P.J.M."/>
            <person name="Smith D.S."/>
            <person name="Levesque C.A."/>
            <person name="van der Lee T.A.J."/>
        </authorList>
    </citation>
    <scope>NUCLEOTIDE SEQUENCE [LARGE SCALE GENOMIC DNA]</scope>
    <source>
        <strain evidence="4 5">LEV6574</strain>
    </source>
</reference>
<dbReference type="GO" id="GO:0032982">
    <property type="term" value="C:myosin filament"/>
    <property type="evidence" value="ECO:0007669"/>
    <property type="project" value="TreeGrafter"/>
</dbReference>